<accession>A0A919ABN4</accession>
<dbReference type="Proteomes" id="UP000608024">
    <property type="component" value="Unassembled WGS sequence"/>
</dbReference>
<sequence>MNRMAVGLAVGAGYLLGRTKKAKLAFAVGTMVAGRRMKLSPASLARAVSEQLEKNPQFKEIGDQLREDLRGVGKAATGSLLDKRIESLADRLHDRTLNVQDRIAGVVPGRDEDDEPDDEPEAAESDEDTGRKGPTAARKTRSAAGKATRAATGKGRAKDDGADDGADGKDDDEESGRQGGRSAAPRKKQASGTRGSRTGQQRTASKSAKGTKTAQRATSKRTPAKKTARATTRAKGGDDA</sequence>
<feature type="compositionally biased region" description="Low complexity" evidence="1">
    <location>
        <begin position="142"/>
        <end position="154"/>
    </location>
</feature>
<feature type="compositionally biased region" description="Acidic residues" evidence="1">
    <location>
        <begin position="161"/>
        <end position="174"/>
    </location>
</feature>
<feature type="region of interest" description="Disordered" evidence="1">
    <location>
        <begin position="100"/>
        <end position="240"/>
    </location>
</feature>
<feature type="compositionally biased region" description="Acidic residues" evidence="1">
    <location>
        <begin position="111"/>
        <end position="127"/>
    </location>
</feature>
<gene>
    <name evidence="2" type="ORF">GCM10018785_71660</name>
</gene>
<feature type="compositionally biased region" description="Polar residues" evidence="1">
    <location>
        <begin position="190"/>
        <end position="215"/>
    </location>
</feature>
<evidence type="ECO:0000313" key="3">
    <source>
        <dbReference type="Proteomes" id="UP000608024"/>
    </source>
</evidence>
<reference evidence="2" key="1">
    <citation type="journal article" date="2014" name="Int. J. Syst. Evol. Microbiol.">
        <title>Complete genome sequence of Corynebacterium casei LMG S-19264T (=DSM 44701T), isolated from a smear-ripened cheese.</title>
        <authorList>
            <consortium name="US DOE Joint Genome Institute (JGI-PGF)"/>
            <person name="Walter F."/>
            <person name="Albersmeier A."/>
            <person name="Kalinowski J."/>
            <person name="Ruckert C."/>
        </authorList>
    </citation>
    <scope>NUCLEOTIDE SEQUENCE</scope>
    <source>
        <strain evidence="2">JCM 4784</strain>
    </source>
</reference>
<evidence type="ECO:0000313" key="2">
    <source>
        <dbReference type="EMBL" id="GHE96435.1"/>
    </source>
</evidence>
<protein>
    <recommendedName>
        <fullName evidence="4">DNA primase</fullName>
    </recommendedName>
</protein>
<comment type="caution">
    <text evidence="2">The sequence shown here is derived from an EMBL/GenBank/DDBJ whole genome shotgun (WGS) entry which is preliminary data.</text>
</comment>
<organism evidence="2 3">
    <name type="scientific">Streptomyces longispororuber</name>
    <dbReference type="NCBI Taxonomy" id="68230"/>
    <lineage>
        <taxon>Bacteria</taxon>
        <taxon>Bacillati</taxon>
        <taxon>Actinomycetota</taxon>
        <taxon>Actinomycetes</taxon>
        <taxon>Kitasatosporales</taxon>
        <taxon>Streptomycetaceae</taxon>
        <taxon>Streptomyces</taxon>
    </lineage>
</organism>
<dbReference type="AlphaFoldDB" id="A0A919ABN4"/>
<dbReference type="EMBL" id="BNBT01000216">
    <property type="protein sequence ID" value="GHE96435.1"/>
    <property type="molecule type" value="Genomic_DNA"/>
</dbReference>
<reference evidence="2" key="2">
    <citation type="submission" date="2020-09" db="EMBL/GenBank/DDBJ databases">
        <authorList>
            <person name="Sun Q."/>
            <person name="Ohkuma M."/>
        </authorList>
    </citation>
    <scope>NUCLEOTIDE SEQUENCE</scope>
    <source>
        <strain evidence="2">JCM 4784</strain>
    </source>
</reference>
<keyword evidence="3" id="KW-1185">Reference proteome</keyword>
<proteinExistence type="predicted"/>
<evidence type="ECO:0008006" key="4">
    <source>
        <dbReference type="Google" id="ProtNLM"/>
    </source>
</evidence>
<name>A0A919ABN4_9ACTN</name>
<evidence type="ECO:0000256" key="1">
    <source>
        <dbReference type="SAM" id="MobiDB-lite"/>
    </source>
</evidence>
<feature type="compositionally biased region" description="Basic residues" evidence="1">
    <location>
        <begin position="218"/>
        <end position="228"/>
    </location>
</feature>